<dbReference type="EMBL" id="KV417280">
    <property type="protein sequence ID" value="KZO97435.1"/>
    <property type="molecule type" value="Genomic_DNA"/>
</dbReference>
<feature type="compositionally biased region" description="Polar residues" evidence="1">
    <location>
        <begin position="35"/>
        <end position="46"/>
    </location>
</feature>
<sequence>MCRLRGEEAVILRLCRNLMCGVVYRQQAARGLHRSCTSAPQHSANQRYLPASTPIQNVHPRPRRPPHPPAPRPLPIPRHGPGRQTQQPNVQPNPRDVPDDPLPYQHYRHTV</sequence>
<accession>A0A167N7U0</accession>
<keyword evidence="3" id="KW-1185">Reference proteome</keyword>
<evidence type="ECO:0000313" key="2">
    <source>
        <dbReference type="EMBL" id="KZO97435.1"/>
    </source>
</evidence>
<evidence type="ECO:0000256" key="1">
    <source>
        <dbReference type="SAM" id="MobiDB-lite"/>
    </source>
</evidence>
<proteinExistence type="predicted"/>
<dbReference type="AlphaFoldDB" id="A0A167N7U0"/>
<organism evidence="2 3">
    <name type="scientific">Calocera viscosa (strain TUFC12733)</name>
    <dbReference type="NCBI Taxonomy" id="1330018"/>
    <lineage>
        <taxon>Eukaryota</taxon>
        <taxon>Fungi</taxon>
        <taxon>Dikarya</taxon>
        <taxon>Basidiomycota</taxon>
        <taxon>Agaricomycotina</taxon>
        <taxon>Dacrymycetes</taxon>
        <taxon>Dacrymycetales</taxon>
        <taxon>Dacrymycetaceae</taxon>
        <taxon>Calocera</taxon>
    </lineage>
</organism>
<evidence type="ECO:0000313" key="3">
    <source>
        <dbReference type="Proteomes" id="UP000076738"/>
    </source>
</evidence>
<feature type="compositionally biased region" description="Pro residues" evidence="1">
    <location>
        <begin position="67"/>
        <end position="78"/>
    </location>
</feature>
<protein>
    <submittedName>
        <fullName evidence="2">Uncharacterized protein</fullName>
    </submittedName>
</protein>
<reference evidence="2 3" key="1">
    <citation type="journal article" date="2016" name="Mol. Biol. Evol.">
        <title>Comparative Genomics of Early-Diverging Mushroom-Forming Fungi Provides Insights into the Origins of Lignocellulose Decay Capabilities.</title>
        <authorList>
            <person name="Nagy L.G."/>
            <person name="Riley R."/>
            <person name="Tritt A."/>
            <person name="Adam C."/>
            <person name="Daum C."/>
            <person name="Floudas D."/>
            <person name="Sun H."/>
            <person name="Yadav J.S."/>
            <person name="Pangilinan J."/>
            <person name="Larsson K.H."/>
            <person name="Matsuura K."/>
            <person name="Barry K."/>
            <person name="Labutti K."/>
            <person name="Kuo R."/>
            <person name="Ohm R.A."/>
            <person name="Bhattacharya S.S."/>
            <person name="Shirouzu T."/>
            <person name="Yoshinaga Y."/>
            <person name="Martin F.M."/>
            <person name="Grigoriev I.V."/>
            <person name="Hibbett D.S."/>
        </authorList>
    </citation>
    <scope>NUCLEOTIDE SEQUENCE [LARGE SCALE GENOMIC DNA]</scope>
    <source>
        <strain evidence="2 3">TUFC12733</strain>
    </source>
</reference>
<name>A0A167N7U0_CALVF</name>
<dbReference type="Proteomes" id="UP000076738">
    <property type="component" value="Unassembled WGS sequence"/>
</dbReference>
<gene>
    <name evidence="2" type="ORF">CALVIDRAFT_88618</name>
</gene>
<feature type="region of interest" description="Disordered" evidence="1">
    <location>
        <begin position="30"/>
        <end position="111"/>
    </location>
</feature>